<evidence type="ECO:0000313" key="16">
    <source>
        <dbReference type="Proteomes" id="UP001219355"/>
    </source>
</evidence>
<keyword evidence="15" id="KW-0328">Glycosyltransferase</keyword>
<dbReference type="InterPro" id="IPR050587">
    <property type="entry name" value="GNT1/Glycosyltrans_8"/>
</dbReference>
<evidence type="ECO:0000256" key="10">
    <source>
        <dbReference type="ARBA" id="ARBA00038934"/>
    </source>
</evidence>
<dbReference type="EC" id="2.4.1.186" evidence="10"/>
<evidence type="ECO:0000256" key="8">
    <source>
        <dbReference type="ARBA" id="ARBA00023211"/>
    </source>
</evidence>
<accession>A0AAF0IG62</accession>
<evidence type="ECO:0000256" key="9">
    <source>
        <dbReference type="ARBA" id="ARBA00038162"/>
    </source>
</evidence>
<dbReference type="GO" id="GO:0005978">
    <property type="term" value="P:glycogen biosynthetic process"/>
    <property type="evidence" value="ECO:0007669"/>
    <property type="project" value="UniProtKB-KW"/>
</dbReference>
<sequence length="709" mass="78724">MADTREAVYCTLVMSDSYLPGAMVLAHSLRDNGTKAKIVVLITPDSLQLSTIEELKSVYDEIIPVSQVVNSSPANLYLMDRPDLISTFTKIELWRQTQYKQIVYIDADVVAIRAPDELLTLDTQFAAVPDIGWPDCFNSGVLVLRPNVQTYNSLLAFAQRGISFDGADQGLLNMHFKDWHRLSFSYNCTPSGHYQYIPAFRHFQSTISLVHYIGQKKPWTLPRQTLPVEGPHNQLLARWWAVYDRHYKPIAPVAKPAAIRPIYASSKHTQRQPAAVLTTDTLERPVIVSKRSDVGGSGTIEVLKSAIAPVATTAESTTGHLGLHPVEHTHAPNELVLEAAAELGESLVFKGDGSFGVGQEAPVTTAEPVLSSVPQYVRGEEHVSIYRHPTSFTSQLSGPQPPIEPLSGGVWANQPAQPHEAPVVAAEPATREHYPSQLVDTNEEEPEHYATTQPPRAVSPPMMIWDAARAPPPVDSKPEAANLPTQTYTMSQSTQLFQPPKSYPEAPKDMYYELPPKSPALGALAPVFPWEGQAPAPSRVFFNETRDTAEVAHPEKTSLSEADRRYSVEMELVAPKPSTSVWESYTRTNAWDELPEIQRYMQSLRKPSSGKVQVVSGSGSDRKESSSRLIDFPSEIERPSLPVTPAPIQRGSYQTGDNEDTEVLQGAEGVPKQEEWNPLEQLEKLHQHHCKFLERAFRDISKEEDEQET</sequence>
<evidence type="ECO:0000256" key="2">
    <source>
        <dbReference type="ARBA" id="ARBA00004496"/>
    </source>
</evidence>
<organism evidence="15 16">
    <name type="scientific">Emydomyces testavorans</name>
    <dbReference type="NCBI Taxonomy" id="2070801"/>
    <lineage>
        <taxon>Eukaryota</taxon>
        <taxon>Fungi</taxon>
        <taxon>Dikarya</taxon>
        <taxon>Ascomycota</taxon>
        <taxon>Pezizomycotina</taxon>
        <taxon>Eurotiomycetes</taxon>
        <taxon>Eurotiomycetidae</taxon>
        <taxon>Onygenales</taxon>
        <taxon>Nannizziopsiaceae</taxon>
        <taxon>Emydomyces</taxon>
    </lineage>
</organism>
<evidence type="ECO:0000256" key="13">
    <source>
        <dbReference type="ARBA" id="ARBA00057883"/>
    </source>
</evidence>
<gene>
    <name evidence="15" type="primary">GLG2</name>
    <name evidence="15" type="ORF">PRK78_000745</name>
</gene>
<evidence type="ECO:0000256" key="12">
    <source>
        <dbReference type="ARBA" id="ARBA00052293"/>
    </source>
</evidence>
<comment type="catalytic activity">
    <reaction evidence="11">
        <text>[1,4-alpha-D-glucosyl](n)-L-tyrosyl-[glycogenin] + UDP-alpha-D-glucose = [1,4-alpha-D-glucosyl](n+1)-L-tyrosyl-[glycogenin] + UDP + H(+)</text>
        <dbReference type="Rhea" id="RHEA:56560"/>
        <dbReference type="Rhea" id="RHEA-COMP:14606"/>
        <dbReference type="Rhea" id="RHEA-COMP:14607"/>
        <dbReference type="ChEBI" id="CHEBI:15378"/>
        <dbReference type="ChEBI" id="CHEBI:58223"/>
        <dbReference type="ChEBI" id="CHEBI:58885"/>
        <dbReference type="ChEBI" id="CHEBI:140574"/>
        <dbReference type="EC" id="2.4.1.186"/>
    </reaction>
</comment>
<comment type="subcellular location">
    <subcellularLocation>
        <location evidence="2">Cytoplasm</location>
    </subcellularLocation>
</comment>
<comment type="cofactor">
    <cofactor evidence="1">
        <name>Mn(2+)</name>
        <dbReference type="ChEBI" id="CHEBI:29035"/>
    </cofactor>
</comment>
<keyword evidence="7" id="KW-0325">Glycoprotein</keyword>
<keyword evidence="4 15" id="KW-0808">Transferase</keyword>
<feature type="compositionally biased region" description="Low complexity" evidence="14">
    <location>
        <begin position="609"/>
        <end position="619"/>
    </location>
</feature>
<dbReference type="Proteomes" id="UP001219355">
    <property type="component" value="Chromosome 1"/>
</dbReference>
<dbReference type="CDD" id="cd02537">
    <property type="entry name" value="GT8_Glycogenin"/>
    <property type="match status" value="1"/>
</dbReference>
<keyword evidence="6" id="KW-0320">Glycogen biosynthesis</keyword>
<dbReference type="EMBL" id="CP120627">
    <property type="protein sequence ID" value="WEW55316.1"/>
    <property type="molecule type" value="Genomic_DNA"/>
</dbReference>
<evidence type="ECO:0000256" key="6">
    <source>
        <dbReference type="ARBA" id="ARBA00023056"/>
    </source>
</evidence>
<dbReference type="PANTHER" id="PTHR11183">
    <property type="entry name" value="GLYCOGENIN SUBFAMILY MEMBER"/>
    <property type="match status" value="1"/>
</dbReference>
<evidence type="ECO:0000256" key="7">
    <source>
        <dbReference type="ARBA" id="ARBA00023180"/>
    </source>
</evidence>
<dbReference type="Pfam" id="PF01501">
    <property type="entry name" value="Glyco_transf_8"/>
    <property type="match status" value="1"/>
</dbReference>
<dbReference type="InterPro" id="IPR002495">
    <property type="entry name" value="Glyco_trans_8"/>
</dbReference>
<evidence type="ECO:0000256" key="11">
    <source>
        <dbReference type="ARBA" id="ARBA00050886"/>
    </source>
</evidence>
<protein>
    <recommendedName>
        <fullName evidence="10">glycogenin glucosyltransferase</fullName>
        <ecNumber evidence="10">2.4.1.186</ecNumber>
    </recommendedName>
</protein>
<dbReference type="InterPro" id="IPR029044">
    <property type="entry name" value="Nucleotide-diphossugar_trans"/>
</dbReference>
<keyword evidence="8" id="KW-0464">Manganese</keyword>
<dbReference type="GO" id="GO:0005737">
    <property type="term" value="C:cytoplasm"/>
    <property type="evidence" value="ECO:0007669"/>
    <property type="project" value="UniProtKB-SubCell"/>
</dbReference>
<reference evidence="15" key="1">
    <citation type="submission" date="2023-03" db="EMBL/GenBank/DDBJ databases">
        <title>Emydomyces testavorans Genome Sequence.</title>
        <authorList>
            <person name="Hoyer L."/>
        </authorList>
    </citation>
    <scope>NUCLEOTIDE SEQUENCE</scope>
    <source>
        <strain evidence="15">16-2883</strain>
    </source>
</reference>
<dbReference type="GO" id="GO:0008466">
    <property type="term" value="F:glycogenin glucosyltransferase activity"/>
    <property type="evidence" value="ECO:0007669"/>
    <property type="project" value="UniProtKB-EC"/>
</dbReference>
<evidence type="ECO:0000256" key="3">
    <source>
        <dbReference type="ARBA" id="ARBA00022490"/>
    </source>
</evidence>
<comment type="function">
    <text evidence="13">Self-glucosylating initiator of glycogen synthesis. It catalyzes the formation of a short alpha (1,4)-glucosyl chain covalently attached via a glucose 1-O-tyrosyl linkage to internal tyrosine residues and these chains act as primers for the elongation reaction catalyzed by glycogen synthase.</text>
</comment>
<name>A0AAF0IG62_9EURO</name>
<evidence type="ECO:0000256" key="4">
    <source>
        <dbReference type="ARBA" id="ARBA00022679"/>
    </source>
</evidence>
<dbReference type="FunFam" id="3.90.550.10:FF:000092">
    <property type="entry name" value="Glycogenin 2"/>
    <property type="match status" value="1"/>
</dbReference>
<keyword evidence="16" id="KW-1185">Reference proteome</keyword>
<feature type="region of interest" description="Disordered" evidence="14">
    <location>
        <begin position="608"/>
        <end position="660"/>
    </location>
</feature>
<comment type="similarity">
    <text evidence="9">Belongs to the glycosyltransferase 8 family. Glycogenin subfamily.</text>
</comment>
<evidence type="ECO:0000313" key="15">
    <source>
        <dbReference type="EMBL" id="WEW55316.1"/>
    </source>
</evidence>
<dbReference type="SUPFAM" id="SSF53448">
    <property type="entry name" value="Nucleotide-diphospho-sugar transferases"/>
    <property type="match status" value="1"/>
</dbReference>
<keyword evidence="5" id="KW-0479">Metal-binding</keyword>
<evidence type="ECO:0000256" key="14">
    <source>
        <dbReference type="SAM" id="MobiDB-lite"/>
    </source>
</evidence>
<comment type="catalytic activity">
    <reaction evidence="12">
        <text>L-tyrosyl-[glycogenin] + UDP-alpha-D-glucose = alpha-D-glucosyl-L-tyrosyl-[glycogenin] + UDP + H(+)</text>
        <dbReference type="Rhea" id="RHEA:23360"/>
        <dbReference type="Rhea" id="RHEA-COMP:14604"/>
        <dbReference type="Rhea" id="RHEA-COMP:14605"/>
        <dbReference type="ChEBI" id="CHEBI:15378"/>
        <dbReference type="ChEBI" id="CHEBI:46858"/>
        <dbReference type="ChEBI" id="CHEBI:58223"/>
        <dbReference type="ChEBI" id="CHEBI:58885"/>
        <dbReference type="ChEBI" id="CHEBI:140573"/>
        <dbReference type="EC" id="2.4.1.186"/>
    </reaction>
</comment>
<keyword evidence="3" id="KW-0963">Cytoplasm</keyword>
<dbReference type="Gene3D" id="3.90.550.10">
    <property type="entry name" value="Spore Coat Polysaccharide Biosynthesis Protein SpsA, Chain A"/>
    <property type="match status" value="1"/>
</dbReference>
<proteinExistence type="inferred from homology"/>
<dbReference type="AlphaFoldDB" id="A0AAF0IG62"/>
<dbReference type="GO" id="GO:0046872">
    <property type="term" value="F:metal ion binding"/>
    <property type="evidence" value="ECO:0007669"/>
    <property type="project" value="UniProtKB-KW"/>
</dbReference>
<evidence type="ECO:0000256" key="1">
    <source>
        <dbReference type="ARBA" id="ARBA00001936"/>
    </source>
</evidence>
<evidence type="ECO:0000256" key="5">
    <source>
        <dbReference type="ARBA" id="ARBA00022723"/>
    </source>
</evidence>